<dbReference type="SUPFAM" id="SSF159664">
    <property type="entry name" value="CobE/GbiG C-terminal domain-like"/>
    <property type="match status" value="1"/>
</dbReference>
<evidence type="ECO:0000259" key="1">
    <source>
        <dbReference type="Pfam" id="PF01890"/>
    </source>
</evidence>
<keyword evidence="3" id="KW-1185">Reference proteome</keyword>
<proteinExistence type="predicted"/>
<dbReference type="Proteomes" id="UP001611494">
    <property type="component" value="Unassembled WGS sequence"/>
</dbReference>
<dbReference type="EMBL" id="JBIRYL010000002">
    <property type="protein sequence ID" value="MFI2231355.1"/>
    <property type="molecule type" value="Genomic_DNA"/>
</dbReference>
<evidence type="ECO:0000313" key="3">
    <source>
        <dbReference type="Proteomes" id="UP001611494"/>
    </source>
</evidence>
<dbReference type="InterPro" id="IPR036518">
    <property type="entry name" value="CobE/GbiG_C_sf"/>
</dbReference>
<accession>A0ABW7W0B5</accession>
<sequence>MIGGDRRSRPGSAPRRAPDRAELAVGLGLRPDLSAERILAALAEAFPGRRIACLATLERRAGEPGPRGAAATLGVPLHGYSAEQLARVPVPNPSERVVAALGIPGVAEAAALLAGTGPLLVPRQVVGGVVVAATAAHG</sequence>
<dbReference type="Gene3D" id="3.30.420.180">
    <property type="entry name" value="CobE/GbiG C-terminal domain"/>
    <property type="match status" value="1"/>
</dbReference>
<reference evidence="2 3" key="1">
    <citation type="submission" date="2024-10" db="EMBL/GenBank/DDBJ databases">
        <title>The Natural Products Discovery Center: Release of the First 8490 Sequenced Strains for Exploring Actinobacteria Biosynthetic Diversity.</title>
        <authorList>
            <person name="Kalkreuter E."/>
            <person name="Kautsar S.A."/>
            <person name="Yang D."/>
            <person name="Bader C.D."/>
            <person name="Teijaro C.N."/>
            <person name="Fluegel L."/>
            <person name="Davis C.M."/>
            <person name="Simpson J.R."/>
            <person name="Lauterbach L."/>
            <person name="Steele A.D."/>
            <person name="Gui C."/>
            <person name="Meng S."/>
            <person name="Li G."/>
            <person name="Viehrig K."/>
            <person name="Ye F."/>
            <person name="Su P."/>
            <person name="Kiefer A.F."/>
            <person name="Nichols A."/>
            <person name="Cepeda A.J."/>
            <person name="Yan W."/>
            <person name="Fan B."/>
            <person name="Jiang Y."/>
            <person name="Adhikari A."/>
            <person name="Zheng C.-J."/>
            <person name="Schuster L."/>
            <person name="Cowan T.M."/>
            <person name="Smanski M.J."/>
            <person name="Chevrette M.G."/>
            <person name="De Carvalho L.P.S."/>
            <person name="Shen B."/>
        </authorList>
    </citation>
    <scope>NUCLEOTIDE SEQUENCE [LARGE SCALE GENOMIC DNA]</scope>
    <source>
        <strain evidence="2 3">NPDC019377</strain>
    </source>
</reference>
<dbReference type="PANTHER" id="PTHR37477">
    <property type="entry name" value="COBALT-PRECORRIN-5A HYDROLASE"/>
    <property type="match status" value="1"/>
</dbReference>
<protein>
    <submittedName>
        <fullName evidence="2">Cobalamin biosynthesis protein</fullName>
    </submittedName>
</protein>
<dbReference type="InterPro" id="IPR002750">
    <property type="entry name" value="CobE/GbiG_C"/>
</dbReference>
<dbReference type="RefSeq" id="WP_397062540.1">
    <property type="nucleotide sequence ID" value="NZ_JBIRYL010000002.1"/>
</dbReference>
<dbReference type="InterPro" id="IPR052553">
    <property type="entry name" value="CbiG_hydrolase"/>
</dbReference>
<feature type="domain" description="CobE/GbiG C-terminal" evidence="1">
    <location>
        <begin position="23"/>
        <end position="132"/>
    </location>
</feature>
<name>A0ABW7W0B5_9NOCA</name>
<organism evidence="2 3">
    <name type="scientific">Nocardia testacea</name>
    <dbReference type="NCBI Taxonomy" id="248551"/>
    <lineage>
        <taxon>Bacteria</taxon>
        <taxon>Bacillati</taxon>
        <taxon>Actinomycetota</taxon>
        <taxon>Actinomycetes</taxon>
        <taxon>Mycobacteriales</taxon>
        <taxon>Nocardiaceae</taxon>
        <taxon>Nocardia</taxon>
    </lineage>
</organism>
<comment type="caution">
    <text evidence="2">The sequence shown here is derived from an EMBL/GenBank/DDBJ whole genome shotgun (WGS) entry which is preliminary data.</text>
</comment>
<dbReference type="PANTHER" id="PTHR37477:SF1">
    <property type="entry name" value="COBALT-PRECORRIN-5A HYDROLASE"/>
    <property type="match status" value="1"/>
</dbReference>
<evidence type="ECO:0000313" key="2">
    <source>
        <dbReference type="EMBL" id="MFI2231355.1"/>
    </source>
</evidence>
<dbReference type="Pfam" id="PF01890">
    <property type="entry name" value="CbiG_C"/>
    <property type="match status" value="1"/>
</dbReference>
<gene>
    <name evidence="2" type="ORF">ACH49Z_16035</name>
</gene>